<dbReference type="Gene3D" id="1.10.1530.10">
    <property type="match status" value="1"/>
</dbReference>
<keyword evidence="2" id="KW-0560">Oxidoreductase</keyword>
<accession>A0ABT5TZT3</accession>
<name>A0ABT5TZT3_9MICO</name>
<dbReference type="InterPro" id="IPR036111">
    <property type="entry name" value="Mal/L-sulfo/L-lacto_DH-like_sf"/>
</dbReference>
<keyword evidence="4" id="KW-1185">Reference proteome</keyword>
<feature type="non-terminal residue" evidence="3">
    <location>
        <position position="162"/>
    </location>
</feature>
<evidence type="ECO:0000256" key="1">
    <source>
        <dbReference type="ARBA" id="ARBA00006056"/>
    </source>
</evidence>
<evidence type="ECO:0000256" key="2">
    <source>
        <dbReference type="ARBA" id="ARBA00023002"/>
    </source>
</evidence>
<proteinExistence type="inferred from homology"/>
<dbReference type="EMBL" id="JARACI010001123">
    <property type="protein sequence ID" value="MDD9207556.1"/>
    <property type="molecule type" value="Genomic_DNA"/>
</dbReference>
<gene>
    <name evidence="3" type="ORF">PU560_13955</name>
</gene>
<comment type="caution">
    <text evidence="3">The sequence shown here is derived from an EMBL/GenBank/DDBJ whole genome shotgun (WGS) entry which is preliminary data.</text>
</comment>
<dbReference type="PANTHER" id="PTHR11091">
    <property type="entry name" value="OXIDOREDUCTASE-RELATED"/>
    <property type="match status" value="1"/>
</dbReference>
<dbReference type="PANTHER" id="PTHR11091:SF0">
    <property type="entry name" value="MALATE DEHYDROGENASE"/>
    <property type="match status" value="1"/>
</dbReference>
<sequence length="162" mass="17054">MPVVAVPDLSRLMHEIYTGAGVPADEAEIMTAHQIEASLAGHDSHGAVRTPTYVRLMEEGRIVPGATMEVLQDHPASLLVDGHWGLGFVQTERALELALEKARNVGVAALSIRRQGHVGRLGHYTGRAADAGMAAMMMADSGRGPKGVVPFGGTDARLGTNP</sequence>
<reference evidence="3" key="1">
    <citation type="submission" date="2023-02" db="EMBL/GenBank/DDBJ databases">
        <title>Georgenia sp.10Sc9-8, isolated from a soil sample collected from the Taklamakan desert.</title>
        <authorList>
            <person name="Liu S."/>
        </authorList>
    </citation>
    <scope>NUCLEOTIDE SEQUENCE</scope>
    <source>
        <strain evidence="3">10Sc9-8</strain>
    </source>
</reference>
<dbReference type="Gene3D" id="3.30.1370.60">
    <property type="entry name" value="Hypothetical oxidoreductase yiak, domain 2"/>
    <property type="match status" value="1"/>
</dbReference>
<comment type="similarity">
    <text evidence="1">Belongs to the LDH2/MDH2 oxidoreductase family.</text>
</comment>
<protein>
    <submittedName>
        <fullName evidence="3">Ldh family oxidoreductase</fullName>
    </submittedName>
</protein>
<dbReference type="InterPro" id="IPR043143">
    <property type="entry name" value="Mal/L-sulf/L-lact_DH-like_NADP"/>
</dbReference>
<dbReference type="InterPro" id="IPR003767">
    <property type="entry name" value="Malate/L-lactate_DH-like"/>
</dbReference>
<evidence type="ECO:0000313" key="3">
    <source>
        <dbReference type="EMBL" id="MDD9207556.1"/>
    </source>
</evidence>
<organism evidence="3 4">
    <name type="scientific">Georgenia halotolerans</name>
    <dbReference type="NCBI Taxonomy" id="3028317"/>
    <lineage>
        <taxon>Bacteria</taxon>
        <taxon>Bacillati</taxon>
        <taxon>Actinomycetota</taxon>
        <taxon>Actinomycetes</taxon>
        <taxon>Micrococcales</taxon>
        <taxon>Bogoriellaceae</taxon>
        <taxon>Georgenia</taxon>
    </lineage>
</organism>
<evidence type="ECO:0000313" key="4">
    <source>
        <dbReference type="Proteomes" id="UP001165561"/>
    </source>
</evidence>
<dbReference type="SUPFAM" id="SSF89733">
    <property type="entry name" value="L-sulfolactate dehydrogenase-like"/>
    <property type="match status" value="1"/>
</dbReference>
<dbReference type="InterPro" id="IPR043144">
    <property type="entry name" value="Mal/L-sulf/L-lact_DH-like_ah"/>
</dbReference>
<dbReference type="Pfam" id="PF02615">
    <property type="entry name" value="Ldh_2"/>
    <property type="match status" value="1"/>
</dbReference>
<dbReference type="Proteomes" id="UP001165561">
    <property type="component" value="Unassembled WGS sequence"/>
</dbReference>